<dbReference type="PANTHER" id="PTHR22774:SF11">
    <property type="entry name" value="CHOREIN N-TERMINAL DOMAIN-CONTAINING PROTEIN"/>
    <property type="match status" value="1"/>
</dbReference>
<gene>
    <name evidence="2" type="ORF">g.56717</name>
</gene>
<dbReference type="AlphaFoldDB" id="A0A146KWS5"/>
<organism evidence="2">
    <name type="scientific">Lygus hesperus</name>
    <name type="common">Western plant bug</name>
    <dbReference type="NCBI Taxonomy" id="30085"/>
    <lineage>
        <taxon>Eukaryota</taxon>
        <taxon>Metazoa</taxon>
        <taxon>Ecdysozoa</taxon>
        <taxon>Arthropoda</taxon>
        <taxon>Hexapoda</taxon>
        <taxon>Insecta</taxon>
        <taxon>Pterygota</taxon>
        <taxon>Neoptera</taxon>
        <taxon>Paraneoptera</taxon>
        <taxon>Hemiptera</taxon>
        <taxon>Heteroptera</taxon>
        <taxon>Panheteroptera</taxon>
        <taxon>Cimicomorpha</taxon>
        <taxon>Miridae</taxon>
        <taxon>Mirini</taxon>
        <taxon>Lygus</taxon>
    </lineage>
</organism>
<sequence length="263" mass="30253">MTFYYPTILLHYYFEENSVILCCFLPFSKKHYYSQNKFNTRSRGWTEVCDQPSLKPKIKIRKEHDVVNTPEADTWTSIRNHSLFNDMLTAALANIDLTLNASTLASFAEFFVDDIASPPLPLKVELEKIAISLVDDKTESNAVNSPVNLNISRLYISRSKDGIVNIDPSNLSTPNASSINQETVDLKQENEQLRRRLAATERLTEENHRLRKCEEEAQELRSCLNDAQDTLTNLLHEKESLLEIIRNFQNNKSDRKQQSSGKR</sequence>
<dbReference type="EMBL" id="GDHC01018350">
    <property type="protein sequence ID" value="JAQ00279.1"/>
    <property type="molecule type" value="Transcribed_RNA"/>
</dbReference>
<dbReference type="PANTHER" id="PTHR22774">
    <property type="entry name" value="CHOREIN N-TERMINAL DOMAIN-CONTAINING PROTEIN"/>
    <property type="match status" value="1"/>
</dbReference>
<proteinExistence type="predicted"/>
<protein>
    <recommendedName>
        <fullName evidence="3">UHRF1-binding protein 1-like</fullName>
    </recommendedName>
</protein>
<evidence type="ECO:0008006" key="3">
    <source>
        <dbReference type="Google" id="ProtNLM"/>
    </source>
</evidence>
<evidence type="ECO:0000313" key="2">
    <source>
        <dbReference type="EMBL" id="JAQ00279.1"/>
    </source>
</evidence>
<evidence type="ECO:0000256" key="1">
    <source>
        <dbReference type="SAM" id="Coils"/>
    </source>
</evidence>
<reference evidence="2" key="1">
    <citation type="journal article" date="2016" name="Gigascience">
        <title>De novo construction of an expanded transcriptome assembly for the western tarnished plant bug, Lygus hesperus.</title>
        <authorList>
            <person name="Tassone E.E."/>
            <person name="Geib S.M."/>
            <person name="Hall B."/>
            <person name="Fabrick J.A."/>
            <person name="Brent C.S."/>
            <person name="Hull J.J."/>
        </authorList>
    </citation>
    <scope>NUCLEOTIDE SEQUENCE</scope>
</reference>
<name>A0A146KWS5_LYGHE</name>
<dbReference type="Pfam" id="PF24917">
    <property type="entry name" value="BLTP3A_B"/>
    <property type="match status" value="1"/>
</dbReference>
<accession>A0A146KWS5</accession>
<keyword evidence="1" id="KW-0175">Coiled coil</keyword>
<dbReference type="InterPro" id="IPR026728">
    <property type="entry name" value="BLTP3A/B"/>
</dbReference>
<feature type="coiled-coil region" evidence="1">
    <location>
        <begin position="176"/>
        <end position="251"/>
    </location>
</feature>